<dbReference type="InterPro" id="IPR029752">
    <property type="entry name" value="D-isomer_DH_CS1"/>
</dbReference>
<evidence type="ECO:0000256" key="7">
    <source>
        <dbReference type="ARBA" id="ARBA00023002"/>
    </source>
</evidence>
<dbReference type="CDD" id="cd04901">
    <property type="entry name" value="ACT_3PGDH"/>
    <property type="match status" value="1"/>
</dbReference>
<dbReference type="InterPro" id="IPR036291">
    <property type="entry name" value="NAD(P)-bd_dom_sf"/>
</dbReference>
<dbReference type="InterPro" id="IPR002912">
    <property type="entry name" value="ACT_dom"/>
</dbReference>
<evidence type="ECO:0000256" key="10">
    <source>
        <dbReference type="ARBA" id="ARBA00048126"/>
    </source>
</evidence>
<dbReference type="InterPro" id="IPR029753">
    <property type="entry name" value="D-isomer_DH_CS"/>
</dbReference>
<evidence type="ECO:0000256" key="8">
    <source>
        <dbReference type="ARBA" id="ARBA00023027"/>
    </source>
</evidence>
<comment type="catalytic activity">
    <reaction evidence="11">
        <text>(2R)-3-phosphoglycerate + NAD(+) = 3-phosphooxypyruvate + NADH + H(+)</text>
        <dbReference type="Rhea" id="RHEA:12641"/>
        <dbReference type="ChEBI" id="CHEBI:15378"/>
        <dbReference type="ChEBI" id="CHEBI:18110"/>
        <dbReference type="ChEBI" id="CHEBI:57540"/>
        <dbReference type="ChEBI" id="CHEBI:57945"/>
        <dbReference type="ChEBI" id="CHEBI:58272"/>
        <dbReference type="EC" id="1.1.1.95"/>
    </reaction>
</comment>
<name>A0A1E2USC1_9GAMM</name>
<evidence type="ECO:0000256" key="6">
    <source>
        <dbReference type="ARBA" id="ARBA00021582"/>
    </source>
</evidence>
<dbReference type="PROSITE" id="PS00065">
    <property type="entry name" value="D_2_HYDROXYACID_DH_1"/>
    <property type="match status" value="1"/>
</dbReference>
<dbReference type="SUPFAM" id="SSF51735">
    <property type="entry name" value="NAD(P)-binding Rossmann-fold domains"/>
    <property type="match status" value="1"/>
</dbReference>
<dbReference type="STRING" id="1818881.A3196_13280"/>
<evidence type="ECO:0000313" key="15">
    <source>
        <dbReference type="Proteomes" id="UP000094849"/>
    </source>
</evidence>
<protein>
    <recommendedName>
        <fullName evidence="6">D-3-phosphoglycerate dehydrogenase</fullName>
        <ecNumber evidence="4">1.1.1.399</ecNumber>
        <ecNumber evidence="5">1.1.1.95</ecNumber>
    </recommendedName>
    <alternativeName>
        <fullName evidence="9">2-oxoglutarate reductase</fullName>
    </alternativeName>
</protein>
<evidence type="ECO:0000256" key="4">
    <source>
        <dbReference type="ARBA" id="ARBA00013001"/>
    </source>
</evidence>
<gene>
    <name evidence="14" type="ORF">A3196_13280</name>
</gene>
<organism evidence="14 15">
    <name type="scientific">Candidatus Thiodiazotropha endoloripes</name>
    <dbReference type="NCBI Taxonomy" id="1818881"/>
    <lineage>
        <taxon>Bacteria</taxon>
        <taxon>Pseudomonadati</taxon>
        <taxon>Pseudomonadota</taxon>
        <taxon>Gammaproteobacteria</taxon>
        <taxon>Chromatiales</taxon>
        <taxon>Sedimenticolaceae</taxon>
        <taxon>Candidatus Thiodiazotropha</taxon>
    </lineage>
</organism>
<dbReference type="Proteomes" id="UP000094849">
    <property type="component" value="Unassembled WGS sequence"/>
</dbReference>
<feature type="domain" description="ACT" evidence="13">
    <location>
        <begin position="319"/>
        <end position="389"/>
    </location>
</feature>
<dbReference type="Pfam" id="PF00389">
    <property type="entry name" value="2-Hacid_dh"/>
    <property type="match status" value="1"/>
</dbReference>
<dbReference type="InterPro" id="IPR006140">
    <property type="entry name" value="D-isomer_DH_NAD-bd"/>
</dbReference>
<comment type="function">
    <text evidence="1">Catalyzes the reversible oxidation of 3-phospho-D-glycerate to 3-phosphonooxypyruvate, the first step of the phosphorylated L-serine biosynthesis pathway. Also catalyzes the reversible oxidation of 2-hydroxyglutarate to 2-oxoglutarate.</text>
</comment>
<dbReference type="AlphaFoldDB" id="A0A1E2USC1"/>
<evidence type="ECO:0000259" key="13">
    <source>
        <dbReference type="PROSITE" id="PS51671"/>
    </source>
</evidence>
<dbReference type="PROSITE" id="PS00670">
    <property type="entry name" value="D_2_HYDROXYACID_DH_2"/>
    <property type="match status" value="1"/>
</dbReference>
<dbReference type="SUPFAM" id="SSF52283">
    <property type="entry name" value="Formate/glycerate dehydrogenase catalytic domain-like"/>
    <property type="match status" value="1"/>
</dbReference>
<dbReference type="EC" id="1.1.1.399" evidence="4"/>
<dbReference type="RefSeq" id="WP_069005615.1">
    <property type="nucleotide sequence ID" value="NZ_LVJW01000003.1"/>
</dbReference>
<comment type="catalytic activity">
    <reaction evidence="10">
        <text>(R)-2-hydroxyglutarate + NAD(+) = 2-oxoglutarate + NADH + H(+)</text>
        <dbReference type="Rhea" id="RHEA:49612"/>
        <dbReference type="ChEBI" id="CHEBI:15378"/>
        <dbReference type="ChEBI" id="CHEBI:15801"/>
        <dbReference type="ChEBI" id="CHEBI:16810"/>
        <dbReference type="ChEBI" id="CHEBI:57540"/>
        <dbReference type="ChEBI" id="CHEBI:57945"/>
        <dbReference type="EC" id="1.1.1.399"/>
    </reaction>
</comment>
<dbReference type="PROSITE" id="PS51671">
    <property type="entry name" value="ACT"/>
    <property type="match status" value="1"/>
</dbReference>
<evidence type="ECO:0000256" key="9">
    <source>
        <dbReference type="ARBA" id="ARBA00030455"/>
    </source>
</evidence>
<dbReference type="UniPathway" id="UPA00135">
    <property type="reaction ID" value="UER00196"/>
</dbReference>
<accession>A0A1E2USC1</accession>
<dbReference type="PANTHER" id="PTHR42938">
    <property type="entry name" value="FORMATE DEHYDROGENASE 1"/>
    <property type="match status" value="1"/>
</dbReference>
<dbReference type="InterPro" id="IPR006139">
    <property type="entry name" value="D-isomer_2_OHA_DH_cat_dom"/>
</dbReference>
<evidence type="ECO:0000256" key="12">
    <source>
        <dbReference type="RuleBase" id="RU003719"/>
    </source>
</evidence>
<dbReference type="InterPro" id="IPR045865">
    <property type="entry name" value="ACT-like_dom_sf"/>
</dbReference>
<comment type="caution">
    <text evidence="14">The sequence shown here is derived from an EMBL/GenBank/DDBJ whole genome shotgun (WGS) entry which is preliminary data.</text>
</comment>
<evidence type="ECO:0000256" key="5">
    <source>
        <dbReference type="ARBA" id="ARBA00013143"/>
    </source>
</evidence>
<dbReference type="PANTHER" id="PTHR42938:SF47">
    <property type="entry name" value="HYDROXYPYRUVATE REDUCTASE"/>
    <property type="match status" value="1"/>
</dbReference>
<keyword evidence="7 12" id="KW-0560">Oxidoreductase</keyword>
<evidence type="ECO:0000256" key="1">
    <source>
        <dbReference type="ARBA" id="ARBA00003800"/>
    </source>
</evidence>
<reference evidence="14 15" key="1">
    <citation type="submission" date="2016-03" db="EMBL/GenBank/DDBJ databases">
        <title>Chemosynthetic sulphur-oxidizing symbionts of marine invertebrate animals are capable of nitrogen fixation.</title>
        <authorList>
            <person name="Petersen J.M."/>
            <person name="Kemper A."/>
            <person name="Gruber-Vodicka H."/>
            <person name="Cardini U."/>
            <person name="Geest Mvander."/>
            <person name="Kleiner M."/>
            <person name="Bulgheresi S."/>
            <person name="Fussmann M."/>
            <person name="Herbold C."/>
            <person name="Seah B.K.B."/>
            <person name="Antony C.Paul."/>
            <person name="Liu D."/>
            <person name="Belitz A."/>
            <person name="Weber M."/>
        </authorList>
    </citation>
    <scope>NUCLEOTIDE SEQUENCE [LARGE SCALE GENOMIC DNA]</scope>
    <source>
        <strain evidence="14">G_D</strain>
    </source>
</reference>
<dbReference type="Pfam" id="PF02826">
    <property type="entry name" value="2-Hacid_dh_C"/>
    <property type="match status" value="1"/>
</dbReference>
<comment type="pathway">
    <text evidence="2">Amino-acid biosynthesis; L-serine biosynthesis; L-serine from 3-phospho-D-glycerate: step 1/3.</text>
</comment>
<keyword evidence="8" id="KW-0520">NAD</keyword>
<evidence type="ECO:0000256" key="2">
    <source>
        <dbReference type="ARBA" id="ARBA00005216"/>
    </source>
</evidence>
<dbReference type="SUPFAM" id="SSF55021">
    <property type="entry name" value="ACT-like"/>
    <property type="match status" value="1"/>
</dbReference>
<dbReference type="GO" id="GO:0051287">
    <property type="term" value="F:NAD binding"/>
    <property type="evidence" value="ECO:0007669"/>
    <property type="project" value="InterPro"/>
</dbReference>
<evidence type="ECO:0000313" key="14">
    <source>
        <dbReference type="EMBL" id="ODB97643.1"/>
    </source>
</evidence>
<dbReference type="Gene3D" id="3.40.50.720">
    <property type="entry name" value="NAD(P)-binding Rossmann-like Domain"/>
    <property type="match status" value="2"/>
</dbReference>
<dbReference type="GO" id="GO:0004617">
    <property type="term" value="F:phosphoglycerate dehydrogenase activity"/>
    <property type="evidence" value="ECO:0007669"/>
    <property type="project" value="UniProtKB-EC"/>
</dbReference>
<sequence length="392" mass="41866">MYKILTLNNISVAGLDRLPRDSYEVASEVSHPDAILLRSYKMHEMEIPPTVQAVGRAGAGVNNIPVADMTNKGIPVFNAPGANANAVKELVLAGALLAARNLGQAWRFATNLDGSDPEVSKMVESGKKDFVGFELPGRTMGVIGLGAIGVKVANACRALGMNVIGYDPTITVQSAWKLASEVEQALSVDDLLSKSDFVTFHVPLTDATADMINADRLKLMKPGSVLLNFARNGIINDQAAVEALDSGHLYAYVCDFPNNLLKGHPRVITLPHLGASTKEAEDNCAIMVADQVKDYLENGNITNSVNFPSINLPRNGGHRIAVVNSNVPNMVGQISTDLANEGLNILDMLNKSRDDVAVTLLDVDQKPSEQLIETLSSIEGVLSVRSLNGSTN</sequence>
<evidence type="ECO:0000256" key="11">
    <source>
        <dbReference type="ARBA" id="ARBA00048731"/>
    </source>
</evidence>
<dbReference type="OrthoDB" id="9805416at2"/>
<dbReference type="Gene3D" id="3.30.70.260">
    <property type="match status" value="1"/>
</dbReference>
<keyword evidence="15" id="KW-1185">Reference proteome</keyword>
<evidence type="ECO:0000256" key="3">
    <source>
        <dbReference type="ARBA" id="ARBA00005854"/>
    </source>
</evidence>
<dbReference type="EC" id="1.1.1.95" evidence="5"/>
<dbReference type="CDD" id="cd12174">
    <property type="entry name" value="PGDH_like_3"/>
    <property type="match status" value="1"/>
</dbReference>
<proteinExistence type="inferred from homology"/>
<comment type="similarity">
    <text evidence="3 12">Belongs to the D-isomer specific 2-hydroxyacid dehydrogenase family.</text>
</comment>
<dbReference type="EMBL" id="LVJZ01000003">
    <property type="protein sequence ID" value="ODB97643.1"/>
    <property type="molecule type" value="Genomic_DNA"/>
</dbReference>